<evidence type="ECO:0000256" key="9">
    <source>
        <dbReference type="SAM" id="Phobius"/>
    </source>
</evidence>
<evidence type="ECO:0000256" key="5">
    <source>
        <dbReference type="ARBA" id="ARBA00022989"/>
    </source>
</evidence>
<accession>A0A6A6U3R6</accession>
<dbReference type="PANTHER" id="PTHR47844:SF1">
    <property type="entry name" value="EXOSTOSIN-LIKE 2"/>
    <property type="match status" value="1"/>
</dbReference>
<keyword evidence="12" id="KW-1185">Reference proteome</keyword>
<dbReference type="SUPFAM" id="SSF53448">
    <property type="entry name" value="Nucleotide-diphospho-sugar transferases"/>
    <property type="match status" value="1"/>
</dbReference>
<keyword evidence="6 9" id="KW-0472">Membrane</keyword>
<evidence type="ECO:0000256" key="1">
    <source>
        <dbReference type="ARBA" id="ARBA00004370"/>
    </source>
</evidence>
<dbReference type="InterPro" id="IPR052427">
    <property type="entry name" value="Glycosyltrans_GT2/GT47"/>
</dbReference>
<dbReference type="OrthoDB" id="2849215at2759"/>
<dbReference type="Proteomes" id="UP000799302">
    <property type="component" value="Unassembled WGS sequence"/>
</dbReference>
<keyword evidence="4 9" id="KW-0812">Transmembrane</keyword>
<evidence type="ECO:0000256" key="4">
    <source>
        <dbReference type="ARBA" id="ARBA00022692"/>
    </source>
</evidence>
<dbReference type="GO" id="GO:0016020">
    <property type="term" value="C:membrane"/>
    <property type="evidence" value="ECO:0007669"/>
    <property type="project" value="UniProtKB-SubCell"/>
</dbReference>
<keyword evidence="10" id="KW-0732">Signal</keyword>
<feature type="transmembrane region" description="Helical" evidence="9">
    <location>
        <begin position="547"/>
        <end position="567"/>
    </location>
</feature>
<evidence type="ECO:0008006" key="13">
    <source>
        <dbReference type="Google" id="ProtNLM"/>
    </source>
</evidence>
<comment type="subcellular location">
    <subcellularLocation>
        <location evidence="1">Membrane</location>
    </subcellularLocation>
</comment>
<feature type="signal peptide" evidence="10">
    <location>
        <begin position="1"/>
        <end position="18"/>
    </location>
</feature>
<organism evidence="11 12">
    <name type="scientific">Microthyrium microscopicum</name>
    <dbReference type="NCBI Taxonomy" id="703497"/>
    <lineage>
        <taxon>Eukaryota</taxon>
        <taxon>Fungi</taxon>
        <taxon>Dikarya</taxon>
        <taxon>Ascomycota</taxon>
        <taxon>Pezizomycotina</taxon>
        <taxon>Dothideomycetes</taxon>
        <taxon>Dothideomycetes incertae sedis</taxon>
        <taxon>Microthyriales</taxon>
        <taxon>Microthyriaceae</taxon>
        <taxon>Microthyrium</taxon>
    </lineage>
</organism>
<protein>
    <recommendedName>
        <fullName evidence="13">Glycosyltransferase family 2 protein</fullName>
    </recommendedName>
</protein>
<gene>
    <name evidence="11" type="ORF">BT63DRAFT_442957</name>
</gene>
<evidence type="ECO:0000256" key="6">
    <source>
        <dbReference type="ARBA" id="ARBA00023136"/>
    </source>
</evidence>
<feature type="coiled-coil region" evidence="8">
    <location>
        <begin position="25"/>
        <end position="52"/>
    </location>
</feature>
<dbReference type="GO" id="GO:0016757">
    <property type="term" value="F:glycosyltransferase activity"/>
    <property type="evidence" value="ECO:0007669"/>
    <property type="project" value="UniProtKB-KW"/>
</dbReference>
<keyword evidence="2" id="KW-0328">Glycosyltransferase</keyword>
<keyword evidence="8" id="KW-0175">Coiled coil</keyword>
<feature type="transmembrane region" description="Helical" evidence="9">
    <location>
        <begin position="70"/>
        <end position="87"/>
    </location>
</feature>
<evidence type="ECO:0000256" key="2">
    <source>
        <dbReference type="ARBA" id="ARBA00022676"/>
    </source>
</evidence>
<dbReference type="Gene3D" id="3.90.550.10">
    <property type="entry name" value="Spore Coat Polysaccharide Biosynthesis Protein SpsA, Chain A"/>
    <property type="match status" value="1"/>
</dbReference>
<evidence type="ECO:0000256" key="8">
    <source>
        <dbReference type="SAM" id="Coils"/>
    </source>
</evidence>
<evidence type="ECO:0000313" key="12">
    <source>
        <dbReference type="Proteomes" id="UP000799302"/>
    </source>
</evidence>
<name>A0A6A6U3R6_9PEZI</name>
<evidence type="ECO:0000256" key="7">
    <source>
        <dbReference type="ARBA" id="ARBA00023180"/>
    </source>
</evidence>
<dbReference type="InterPro" id="IPR029044">
    <property type="entry name" value="Nucleotide-diphossugar_trans"/>
</dbReference>
<feature type="chain" id="PRO_5025441361" description="Glycosyltransferase family 2 protein" evidence="10">
    <location>
        <begin position="19"/>
        <end position="646"/>
    </location>
</feature>
<sequence>MITMRLFILILGLLVAIAATWPAMLQVASRDRQQVEREIMHEEAMIKELEEFKNPGFPDLPTVPNFDGKFIRGVSSFALPSALLLILRSYRVFYARWWFVGVGRVNYADPSKHYGEKYWDYKEALGPQGLIVRDGFGGSCRSVTDWSFHETPDAHDGDINNAGYTWSLSFNVPISPLCYNRKIEEAFNRLHAPSVLVQLSRVVDRAWIWDAEIGFTLIVDAIDSNESTSSNNYHQLPRKNLTNQSQQTRWYSKYARFVVHCFAYLTFKDAPKIPDPKYSPHDCTIIIPTVDPANPDFQGTVNNALINKPFEVLIVTVGKPNIEQAELACKSLSYSNWRVLEAPKANKREQIICGVNAANTAIIVTIDDHVFLGPQFLEEVVAPFEMDNIGGVGTKKRVVRINAGFCWRDFVNFLGVIYLERRNFDMVGTTSIDGGLSTLSGRAAAYRTSILASADLQHAFLNETTFNPATGKSEIVSVGDDKWLTRWMYQQGWDIRIQYSDAGMIYTTVGDPKKFFGQCLRWMRTSIKENRKMIVDPLVRKRFPWSWYAVFFSNLINFALVWDPMLLMLLYKAMGNSPWTMYAMYAMGLWIFASKIAKPLPHFVRQPSDLKYLPAMIIFSYYHSWIKLQAWRTKDSAVWIGRPIKT</sequence>
<dbReference type="EMBL" id="MU004240">
    <property type="protein sequence ID" value="KAF2665584.1"/>
    <property type="molecule type" value="Genomic_DNA"/>
</dbReference>
<dbReference type="PANTHER" id="PTHR47844">
    <property type="entry name" value="SYNTHASE CPS1, PUTATIVE (AFU_ORTHOLOGUE AFUA_7G02500)-RELATED"/>
    <property type="match status" value="1"/>
</dbReference>
<dbReference type="Pfam" id="PF13641">
    <property type="entry name" value="Glyco_tranf_2_3"/>
    <property type="match status" value="1"/>
</dbReference>
<keyword evidence="5 9" id="KW-1133">Transmembrane helix</keyword>
<reference evidence="11" key="1">
    <citation type="journal article" date="2020" name="Stud. Mycol.">
        <title>101 Dothideomycetes genomes: a test case for predicting lifestyles and emergence of pathogens.</title>
        <authorList>
            <person name="Haridas S."/>
            <person name="Albert R."/>
            <person name="Binder M."/>
            <person name="Bloem J."/>
            <person name="Labutti K."/>
            <person name="Salamov A."/>
            <person name="Andreopoulos B."/>
            <person name="Baker S."/>
            <person name="Barry K."/>
            <person name="Bills G."/>
            <person name="Bluhm B."/>
            <person name="Cannon C."/>
            <person name="Castanera R."/>
            <person name="Culley D."/>
            <person name="Daum C."/>
            <person name="Ezra D."/>
            <person name="Gonzalez J."/>
            <person name="Henrissat B."/>
            <person name="Kuo A."/>
            <person name="Liang C."/>
            <person name="Lipzen A."/>
            <person name="Lutzoni F."/>
            <person name="Magnuson J."/>
            <person name="Mondo S."/>
            <person name="Nolan M."/>
            <person name="Ohm R."/>
            <person name="Pangilinan J."/>
            <person name="Park H.-J."/>
            <person name="Ramirez L."/>
            <person name="Alfaro M."/>
            <person name="Sun H."/>
            <person name="Tritt A."/>
            <person name="Yoshinaga Y."/>
            <person name="Zwiers L.-H."/>
            <person name="Turgeon B."/>
            <person name="Goodwin S."/>
            <person name="Spatafora J."/>
            <person name="Crous P."/>
            <person name="Grigoriev I."/>
        </authorList>
    </citation>
    <scope>NUCLEOTIDE SEQUENCE</scope>
    <source>
        <strain evidence="11">CBS 115976</strain>
    </source>
</reference>
<evidence type="ECO:0000256" key="3">
    <source>
        <dbReference type="ARBA" id="ARBA00022679"/>
    </source>
</evidence>
<evidence type="ECO:0000256" key="10">
    <source>
        <dbReference type="SAM" id="SignalP"/>
    </source>
</evidence>
<keyword evidence="3" id="KW-0808">Transferase</keyword>
<evidence type="ECO:0000313" key="11">
    <source>
        <dbReference type="EMBL" id="KAF2665584.1"/>
    </source>
</evidence>
<feature type="transmembrane region" description="Helical" evidence="9">
    <location>
        <begin position="579"/>
        <end position="597"/>
    </location>
</feature>
<proteinExistence type="predicted"/>
<dbReference type="AlphaFoldDB" id="A0A6A6U3R6"/>
<keyword evidence="7" id="KW-0325">Glycoprotein</keyword>